<keyword evidence="5" id="KW-0547">Nucleotide-binding</keyword>
<keyword evidence="7" id="KW-1278">Translocase</keyword>
<evidence type="ECO:0000256" key="2">
    <source>
        <dbReference type="ARBA" id="ARBA00022475"/>
    </source>
</evidence>
<keyword evidence="1" id="KW-0813">Transport</keyword>
<dbReference type="PROSITE" id="PS50893">
    <property type="entry name" value="ABC_TRANSPORTER_2"/>
    <property type="match status" value="1"/>
</dbReference>
<evidence type="ECO:0000256" key="7">
    <source>
        <dbReference type="ARBA" id="ARBA00022967"/>
    </source>
</evidence>
<evidence type="ECO:0000256" key="5">
    <source>
        <dbReference type="ARBA" id="ARBA00022741"/>
    </source>
</evidence>
<accession>A0A139BVI3</accession>
<dbReference type="PANTHER" id="PTHR43514:SF10">
    <property type="entry name" value="MOLYBDENUM IMPORT ATP-BINDING PROTEIN MODC 2"/>
    <property type="match status" value="1"/>
</dbReference>
<dbReference type="Gene3D" id="3.40.50.300">
    <property type="entry name" value="P-loop containing nucleotide triphosphate hydrolases"/>
    <property type="match status" value="1"/>
</dbReference>
<dbReference type="Gene3D" id="2.40.50.100">
    <property type="match status" value="1"/>
</dbReference>
<evidence type="ECO:0000313" key="12">
    <source>
        <dbReference type="EMBL" id="KXS32981.1"/>
    </source>
</evidence>
<dbReference type="InterPro" id="IPR011868">
    <property type="entry name" value="ModC_ABC_ATP-bd"/>
</dbReference>
<sequence>MIHARFKLGYPNFVLDVDIDLPGYGITALFGPSGSGKTTLLRCIAGLERAQGGLLRVKGEVWQEGARFLPAHQRRVGYVFQEANLFPHLSVRDNLEYGYKRIAPGARNVQMEQVIPLLGLGKLIERRDPSSLSGGERQRVAIGRALLTSPNLLLMDEPLSGLDAASKQEILPYLERLHGEMEIPVFYVSHALDEVARLADRLVLLEQGCAIAHGTLNEMLSRLDLPTAHYDNAGVVIEAQVAVQDETYHLTRLDFPGGSLWVGRVEHAAGTSVRARVLARDVSVATAAPQGSSITNILATRIVEIRDEGQDRVNLRMEVGGGQMLLSRITRRSRDQLGLTVDMELFAQVKSVALIA</sequence>
<feature type="domain" description="ABC transporter" evidence="10">
    <location>
        <begin position="4"/>
        <end position="232"/>
    </location>
</feature>
<dbReference type="GO" id="GO:0005524">
    <property type="term" value="F:ATP binding"/>
    <property type="evidence" value="ECO:0007669"/>
    <property type="project" value="UniProtKB-KW"/>
</dbReference>
<dbReference type="SMART" id="SM00382">
    <property type="entry name" value="AAA"/>
    <property type="match status" value="1"/>
</dbReference>
<keyword evidence="8" id="KW-0472">Membrane</keyword>
<evidence type="ECO:0000256" key="1">
    <source>
        <dbReference type="ARBA" id="ARBA00022448"/>
    </source>
</evidence>
<dbReference type="InterPro" id="IPR027417">
    <property type="entry name" value="P-loop_NTPase"/>
</dbReference>
<protein>
    <submittedName>
        <fullName evidence="12">Molybdate ABC transporter, ATP-binding protein ModC</fullName>
    </submittedName>
</protein>
<dbReference type="SUPFAM" id="SSF52540">
    <property type="entry name" value="P-loop containing nucleoside triphosphate hydrolases"/>
    <property type="match status" value="1"/>
</dbReference>
<keyword evidence="3 9" id="KW-0500">Molybdenum</keyword>
<evidence type="ECO:0000256" key="6">
    <source>
        <dbReference type="ARBA" id="ARBA00022840"/>
    </source>
</evidence>
<evidence type="ECO:0000256" key="8">
    <source>
        <dbReference type="ARBA" id="ARBA00023136"/>
    </source>
</evidence>
<dbReference type="PANTHER" id="PTHR43514">
    <property type="entry name" value="ABC TRANSPORTER I FAMILY MEMBER 10"/>
    <property type="match status" value="1"/>
</dbReference>
<keyword evidence="6 12" id="KW-0067">ATP-binding</keyword>
<dbReference type="GO" id="GO:0140359">
    <property type="term" value="F:ABC-type transporter activity"/>
    <property type="evidence" value="ECO:0007669"/>
    <property type="project" value="InterPro"/>
</dbReference>
<dbReference type="Pfam" id="PF00005">
    <property type="entry name" value="ABC_tran"/>
    <property type="match status" value="1"/>
</dbReference>
<dbReference type="InterPro" id="IPR005116">
    <property type="entry name" value="Transp-assoc_OB_typ1"/>
</dbReference>
<dbReference type="SUPFAM" id="SSF50331">
    <property type="entry name" value="MOP-like"/>
    <property type="match status" value="1"/>
</dbReference>
<dbReference type="GO" id="GO:0016020">
    <property type="term" value="C:membrane"/>
    <property type="evidence" value="ECO:0007669"/>
    <property type="project" value="InterPro"/>
</dbReference>
<evidence type="ECO:0000259" key="11">
    <source>
        <dbReference type="PROSITE" id="PS51866"/>
    </source>
</evidence>
<dbReference type="InterPro" id="IPR008995">
    <property type="entry name" value="Mo/tungstate-bd_C_term_dom"/>
</dbReference>
<dbReference type="InterPro" id="IPR017871">
    <property type="entry name" value="ABC_transporter-like_CS"/>
</dbReference>
<dbReference type="InterPro" id="IPR003593">
    <property type="entry name" value="AAA+_ATPase"/>
</dbReference>
<keyword evidence="4" id="KW-0997">Cell inner membrane</keyword>
<dbReference type="AlphaFoldDB" id="A0A139BVI3"/>
<dbReference type="InterPro" id="IPR003439">
    <property type="entry name" value="ABC_transporter-like_ATP-bd"/>
</dbReference>
<dbReference type="InterPro" id="IPR004606">
    <property type="entry name" value="Mop_domain"/>
</dbReference>
<feature type="domain" description="Mop" evidence="11">
    <location>
        <begin position="291"/>
        <end position="356"/>
    </location>
</feature>
<evidence type="ECO:0000256" key="9">
    <source>
        <dbReference type="PROSITE-ProRule" id="PRU01213"/>
    </source>
</evidence>
<evidence type="ECO:0000256" key="3">
    <source>
        <dbReference type="ARBA" id="ARBA00022505"/>
    </source>
</evidence>
<proteinExistence type="predicted"/>
<dbReference type="GO" id="GO:0015098">
    <property type="term" value="F:molybdate ion transmembrane transporter activity"/>
    <property type="evidence" value="ECO:0007669"/>
    <property type="project" value="InterPro"/>
</dbReference>
<dbReference type="EMBL" id="LSLI01000014">
    <property type="protein sequence ID" value="KXS32981.1"/>
    <property type="molecule type" value="Genomic_DNA"/>
</dbReference>
<evidence type="ECO:0000256" key="4">
    <source>
        <dbReference type="ARBA" id="ARBA00022519"/>
    </source>
</evidence>
<dbReference type="NCBIfam" id="TIGR02142">
    <property type="entry name" value="modC_ABC"/>
    <property type="match status" value="1"/>
</dbReference>
<dbReference type="PROSITE" id="PS51866">
    <property type="entry name" value="MOP"/>
    <property type="match status" value="1"/>
</dbReference>
<dbReference type="PROSITE" id="PS00211">
    <property type="entry name" value="ABC_TRANSPORTER_1"/>
    <property type="match status" value="1"/>
</dbReference>
<comment type="caution">
    <text evidence="12">The sequence shown here is derived from an EMBL/GenBank/DDBJ whole genome shotgun (WGS) entry which is preliminary data.</text>
</comment>
<dbReference type="InterPro" id="IPR050334">
    <property type="entry name" value="Molybdenum_import_ModC"/>
</dbReference>
<dbReference type="PATRIC" id="fig|1796491.3.peg.994"/>
<reference evidence="12 13" key="1">
    <citation type="submission" date="2016-02" db="EMBL/GenBank/DDBJ databases">
        <authorList>
            <person name="Wen L."/>
            <person name="He K."/>
            <person name="Yang H."/>
        </authorList>
    </citation>
    <scope>NUCLEOTIDE SEQUENCE [LARGE SCALE GENOMIC DNA]</scope>
    <source>
        <strain evidence="12">ShG14-8</strain>
    </source>
</reference>
<name>A0A139BVI3_9PROT</name>
<gene>
    <name evidence="12" type="ORF">AWT59_0908</name>
</gene>
<evidence type="ECO:0000313" key="13">
    <source>
        <dbReference type="Proteomes" id="UP000070578"/>
    </source>
</evidence>
<dbReference type="Proteomes" id="UP000070578">
    <property type="component" value="Unassembled WGS sequence"/>
</dbReference>
<organism evidence="12 13">
    <name type="scientific">Candidatus Gallionella acididurans</name>
    <dbReference type="NCBI Taxonomy" id="1796491"/>
    <lineage>
        <taxon>Bacteria</taxon>
        <taxon>Pseudomonadati</taxon>
        <taxon>Pseudomonadota</taxon>
        <taxon>Betaproteobacteria</taxon>
        <taxon>Nitrosomonadales</taxon>
        <taxon>Gallionellaceae</taxon>
        <taxon>Gallionella</taxon>
    </lineage>
</organism>
<reference evidence="12 13" key="2">
    <citation type="submission" date="2016-03" db="EMBL/GenBank/DDBJ databases">
        <title>New uncultured bacterium of the family Gallionellaceae from acid mine drainage: description and reconstruction of genome based on metagenomic analysis of microbial community.</title>
        <authorList>
            <person name="Kadnikov V."/>
            <person name="Ivasenko D."/>
            <person name="Beletsky A."/>
            <person name="Mardanov A."/>
            <person name="Danilova E."/>
            <person name="Pimenov N."/>
            <person name="Karnachuk O."/>
            <person name="Ravin N."/>
        </authorList>
    </citation>
    <scope>NUCLEOTIDE SEQUENCE [LARGE SCALE GENOMIC DNA]</scope>
    <source>
        <strain evidence="12">ShG14-8</strain>
    </source>
</reference>
<dbReference type="Pfam" id="PF03459">
    <property type="entry name" value="TOBE"/>
    <property type="match status" value="1"/>
</dbReference>
<evidence type="ECO:0000259" key="10">
    <source>
        <dbReference type="PROSITE" id="PS50893"/>
    </source>
</evidence>
<keyword evidence="2" id="KW-1003">Cell membrane</keyword>
<dbReference type="GO" id="GO:0016887">
    <property type="term" value="F:ATP hydrolysis activity"/>
    <property type="evidence" value="ECO:0007669"/>
    <property type="project" value="InterPro"/>
</dbReference>